<evidence type="ECO:0000256" key="2">
    <source>
        <dbReference type="SAM" id="Coils"/>
    </source>
</evidence>
<dbReference type="InterPro" id="IPR010273">
    <property type="entry name" value="DUF881"/>
</dbReference>
<evidence type="ECO:0000313" key="6">
    <source>
        <dbReference type="Proteomes" id="UP000186465"/>
    </source>
</evidence>
<keyword evidence="6" id="KW-1185">Reference proteome</keyword>
<dbReference type="OrthoDB" id="3211287at2"/>
<organism evidence="5 6">
    <name type="scientific">Boudabousia marimammalium</name>
    <dbReference type="NCBI Taxonomy" id="156892"/>
    <lineage>
        <taxon>Bacteria</taxon>
        <taxon>Bacillati</taxon>
        <taxon>Actinomycetota</taxon>
        <taxon>Actinomycetes</taxon>
        <taxon>Actinomycetales</taxon>
        <taxon>Actinomycetaceae</taxon>
        <taxon>Boudabousia</taxon>
    </lineage>
</organism>
<reference evidence="6" key="1">
    <citation type="submission" date="2016-11" db="EMBL/GenBank/DDBJ databases">
        <title>Actinomyces gypaetusis sp. nov. isolated from Gypaetus barbatus in Qinghai Tibet Plateau China.</title>
        <authorList>
            <person name="Meng X."/>
        </authorList>
    </citation>
    <scope>NUCLEOTIDE SEQUENCE [LARGE SCALE GENOMIC DNA]</scope>
    <source>
        <strain evidence="6">DSM 15383</strain>
    </source>
</reference>
<dbReference type="Pfam" id="PF05949">
    <property type="entry name" value="DUF881"/>
    <property type="match status" value="1"/>
</dbReference>
<name>A0A1Q5PR22_9ACTO</name>
<dbReference type="AlphaFoldDB" id="A0A1Q5PR22"/>
<gene>
    <name evidence="5" type="ORF">BM477_03575</name>
</gene>
<evidence type="ECO:0008006" key="7">
    <source>
        <dbReference type="Google" id="ProtNLM"/>
    </source>
</evidence>
<keyword evidence="4" id="KW-1133">Transmembrane helix</keyword>
<feature type="transmembrane region" description="Helical" evidence="4">
    <location>
        <begin position="61"/>
        <end position="80"/>
    </location>
</feature>
<sequence>MTETSEFGRDHDLTEELAPAPALDEQSTGGERRGRYHSVKEAIQPRNHFLTRIRKMFSAKITTSHIVVALLLMVFGFSMVNQLSTETDQSLARLSEADLVQLLDDLRTRTDKLNQERYDLETQLRQLQSDSSTQEQARRAAQERKRVIEIMSGSTPVSGSGILILVEDHRRQVPADVFVNLLGELRNAGSEAIDISGQRVVASTWIAKRGDELVVDGQKISPPYRITVLGEPHTLAVALGIPGGSIARFKQYDATVSVEEKQKLQIDSIHQVDTPQWAQVVE</sequence>
<protein>
    <recommendedName>
        <fullName evidence="7">Division initiation protein</fullName>
    </recommendedName>
</protein>
<comment type="caution">
    <text evidence="5">The sequence shown here is derived from an EMBL/GenBank/DDBJ whole genome shotgun (WGS) entry which is preliminary data.</text>
</comment>
<dbReference type="EMBL" id="MPDM01000003">
    <property type="protein sequence ID" value="OKL49986.1"/>
    <property type="molecule type" value="Genomic_DNA"/>
</dbReference>
<keyword evidence="4" id="KW-0812">Transmembrane</keyword>
<evidence type="ECO:0000256" key="4">
    <source>
        <dbReference type="SAM" id="Phobius"/>
    </source>
</evidence>
<dbReference type="GO" id="GO:0005886">
    <property type="term" value="C:plasma membrane"/>
    <property type="evidence" value="ECO:0007669"/>
    <property type="project" value="TreeGrafter"/>
</dbReference>
<feature type="coiled-coil region" evidence="2">
    <location>
        <begin position="103"/>
        <end position="144"/>
    </location>
</feature>
<evidence type="ECO:0000313" key="5">
    <source>
        <dbReference type="EMBL" id="OKL49986.1"/>
    </source>
</evidence>
<proteinExistence type="inferred from homology"/>
<keyword evidence="2" id="KW-0175">Coiled coil</keyword>
<feature type="region of interest" description="Disordered" evidence="3">
    <location>
        <begin position="1"/>
        <end position="38"/>
    </location>
</feature>
<dbReference type="PANTHER" id="PTHR37313:SF2">
    <property type="entry name" value="UPF0749 PROTEIN YLXX"/>
    <property type="match status" value="1"/>
</dbReference>
<dbReference type="RefSeq" id="WP_075361312.1">
    <property type="nucleotide sequence ID" value="NZ_MPDM01000003.1"/>
</dbReference>
<dbReference type="Gene3D" id="3.30.70.1880">
    <property type="entry name" value="Protein of unknown function DUF881"/>
    <property type="match status" value="1"/>
</dbReference>
<evidence type="ECO:0000256" key="1">
    <source>
        <dbReference type="ARBA" id="ARBA00009108"/>
    </source>
</evidence>
<comment type="similarity">
    <text evidence="1">Belongs to the UPF0749 family.</text>
</comment>
<dbReference type="STRING" id="156892.BM477_03575"/>
<keyword evidence="4" id="KW-0472">Membrane</keyword>
<dbReference type="Proteomes" id="UP000186465">
    <property type="component" value="Unassembled WGS sequence"/>
</dbReference>
<dbReference type="PANTHER" id="PTHR37313">
    <property type="entry name" value="UPF0749 PROTEIN RV1825"/>
    <property type="match status" value="1"/>
</dbReference>
<evidence type="ECO:0000256" key="3">
    <source>
        <dbReference type="SAM" id="MobiDB-lite"/>
    </source>
</evidence>
<accession>A0A1Q5PR22</accession>
<feature type="compositionally biased region" description="Basic and acidic residues" evidence="3">
    <location>
        <begin position="1"/>
        <end position="14"/>
    </location>
</feature>